<dbReference type="Proteomes" id="UP000000495">
    <property type="component" value="Chromosome"/>
</dbReference>
<evidence type="ECO:0000313" key="1">
    <source>
        <dbReference type="EMBL" id="CCB86279.1"/>
    </source>
</evidence>
<evidence type="ECO:0000313" key="2">
    <source>
        <dbReference type="Proteomes" id="UP000000495"/>
    </source>
</evidence>
<reference key="1">
    <citation type="journal article" date="2011" name="Mol. Biol. Evol.">
        <title>Unity in variety -- the pan-genome of the Chlamydiae.</title>
        <authorList>
            <person name="Collingro A."/>
            <person name="Tischler P."/>
            <person name="Weinmaier T."/>
            <person name="Penz T."/>
            <person name="Heinz E."/>
            <person name="Brunham R.C."/>
            <person name="Read T.D."/>
            <person name="Bavoil P.M."/>
            <person name="Sachse K."/>
            <person name="Kahane S."/>
            <person name="Friedman M.G."/>
            <person name="Rattei T."/>
            <person name="Myers G.S.A."/>
            <person name="Horn M."/>
        </authorList>
    </citation>
    <scope>NUCLEOTIDE SEQUENCE</scope>
    <source>
        <strain>UV7</strain>
    </source>
</reference>
<organism evidence="1 2">
    <name type="scientific">Parachlamydia acanthamoebae (strain UV7)</name>
    <dbReference type="NCBI Taxonomy" id="765952"/>
    <lineage>
        <taxon>Bacteria</taxon>
        <taxon>Pseudomonadati</taxon>
        <taxon>Chlamydiota</taxon>
        <taxon>Chlamydiia</taxon>
        <taxon>Parachlamydiales</taxon>
        <taxon>Parachlamydiaceae</taxon>
        <taxon>Parachlamydia</taxon>
    </lineage>
</organism>
<sequence length="26" mass="2901">MKNFNLKEVRNPAKSDTNVLGKNVAI</sequence>
<keyword evidence="2" id="KW-1185">Reference proteome</keyword>
<name>F8KZD9_PARAV</name>
<dbReference type="EMBL" id="FR872580">
    <property type="protein sequence ID" value="CCB86279.1"/>
    <property type="molecule type" value="Genomic_DNA"/>
</dbReference>
<reference evidence="1 2" key="2">
    <citation type="journal article" date="2011" name="Mol. Biol. Evol.">
        <title>Unity in variety--the pan-genome of the Chlamydiae.</title>
        <authorList>
            <person name="Collingro A."/>
            <person name="Tischler P."/>
            <person name="Weinmaier T."/>
            <person name="Penz T."/>
            <person name="Heinz E."/>
            <person name="Brunham R.C."/>
            <person name="Read T.D."/>
            <person name="Bavoil P.M."/>
            <person name="Sachse K."/>
            <person name="Kahane S."/>
            <person name="Friedman M.G."/>
            <person name="Rattei T."/>
            <person name="Myers G.S."/>
            <person name="Horn M."/>
        </authorList>
    </citation>
    <scope>NUCLEOTIDE SEQUENCE [LARGE SCALE GENOMIC DNA]</scope>
    <source>
        <strain evidence="2">UV7</strain>
    </source>
</reference>
<dbReference type="KEGG" id="puv:PUV_13290"/>
<proteinExistence type="predicted"/>
<accession>F8KZD9</accession>
<gene>
    <name evidence="1" type="ordered locus">PUV_13290</name>
</gene>
<protein>
    <submittedName>
        <fullName evidence="1">Uncharacterized protein</fullName>
    </submittedName>
</protein>
<dbReference type="HOGENOM" id="CLU_3416924_0_0_0"/>
<dbReference type="STRING" id="765952.PUV_13290"/>
<dbReference type="AlphaFoldDB" id="F8KZD9"/>